<evidence type="ECO:0000313" key="1">
    <source>
        <dbReference type="EMBL" id="MBT1542461.1"/>
    </source>
</evidence>
<dbReference type="EMBL" id="JAHEWX010000015">
    <property type="protein sequence ID" value="MBT1542461.1"/>
    <property type="molecule type" value="Genomic_DNA"/>
</dbReference>
<dbReference type="AlphaFoldDB" id="A0A9Q2W6I8"/>
<gene>
    <name evidence="1" type="ORF">KK103_11865</name>
</gene>
<reference evidence="1" key="1">
    <citation type="submission" date="2021-05" db="EMBL/GenBank/DDBJ databases">
        <title>Whole genome sequence of Curtobacterium flaccumfaciens pv. flaccumfaciens strain CFBP 3417.</title>
        <authorList>
            <person name="Osdaghi E."/>
            <person name="Taghouti G."/>
            <person name="Portier P."/>
            <person name="Fazliarab A."/>
            <person name="Taghavi S.M."/>
            <person name="Briand M."/>
            <person name="Le-Saux M."/>
            <person name="Jacques M.-A."/>
        </authorList>
    </citation>
    <scope>NUCLEOTIDE SEQUENCE</scope>
    <source>
        <strain evidence="1">CFBP 3417</strain>
    </source>
</reference>
<dbReference type="Proteomes" id="UP000709437">
    <property type="component" value="Unassembled WGS sequence"/>
</dbReference>
<protein>
    <submittedName>
        <fullName evidence="1">Uncharacterized protein</fullName>
    </submittedName>
</protein>
<comment type="caution">
    <text evidence="1">The sequence shown here is derived from an EMBL/GenBank/DDBJ whole genome shotgun (WGS) entry which is preliminary data.</text>
</comment>
<organism evidence="1 2">
    <name type="scientific">Curtobacterium flaccumfaciens pv. flaccumfaciens</name>
    <dbReference type="NCBI Taxonomy" id="138532"/>
    <lineage>
        <taxon>Bacteria</taxon>
        <taxon>Bacillati</taxon>
        <taxon>Actinomycetota</taxon>
        <taxon>Actinomycetes</taxon>
        <taxon>Micrococcales</taxon>
        <taxon>Microbacteriaceae</taxon>
        <taxon>Curtobacterium</taxon>
    </lineage>
</organism>
<accession>A0A9Q2W6I8</accession>
<sequence>MTAITPQQMRQQADKTESVAEGLEHMADRVVLRRSAAALHAAADQLEAVPAQREAFLDSPNLDPVWVAGWHAAIDHVTHSLAAGTAPQGDRDD</sequence>
<name>A0A9Q2W6I8_9MICO</name>
<evidence type="ECO:0000313" key="2">
    <source>
        <dbReference type="Proteomes" id="UP000709437"/>
    </source>
</evidence>
<dbReference type="RefSeq" id="WP_214563255.1">
    <property type="nucleotide sequence ID" value="NZ_JAHEWX010000015.1"/>
</dbReference>
<proteinExistence type="predicted"/>